<name>A0A2H9T9Q6_9ZZZZ</name>
<dbReference type="SUPFAM" id="SSF48403">
    <property type="entry name" value="Ankyrin repeat"/>
    <property type="match status" value="2"/>
</dbReference>
<dbReference type="PROSITE" id="PS50088">
    <property type="entry name" value="ANK_REPEAT"/>
    <property type="match status" value="9"/>
</dbReference>
<organism evidence="3">
    <name type="scientific">invertebrate metagenome</name>
    <dbReference type="NCBI Taxonomy" id="1711999"/>
    <lineage>
        <taxon>unclassified sequences</taxon>
        <taxon>metagenomes</taxon>
        <taxon>organismal metagenomes</taxon>
    </lineage>
</organism>
<dbReference type="InterPro" id="IPR036770">
    <property type="entry name" value="Ankyrin_rpt-contain_sf"/>
</dbReference>
<dbReference type="PANTHER" id="PTHR24198:SF165">
    <property type="entry name" value="ANKYRIN REPEAT-CONTAINING PROTEIN-RELATED"/>
    <property type="match status" value="1"/>
</dbReference>
<sequence>MSLKGSTGKPWSIAENNNHADARDFYSVQEGQSDACEFQGGVPVPLSPLFSRQVFFDAARIGMTDEVQAWLDRGVSVHERNPMGESALSIACAGGFVDTVSLLISRGADVSQTDWLGQNALHHACIGGSEALAELLMNAGMDVNTQSHTGKTPLHFAVEKNYEVLTDVLLSRQANIHLQDCLGNTVLHHACNHSQRTIISALLAHKDIDPDIKNGESYTTLMLAVLNGRSGVAALLLEAGADDKMTDYFGGSPLHLAVRLGDIELTGSLLSSQVNVDTADCGGFTPLHIAITGGYDDIAMMLLHRMNAEECSRRSHHGWSALDMAVHMGFEGLAEEIRNKLMAANLSGSVKKQGKTLLHDACVSDNVTQVCNILIRHPETIGERDMEGNTPLHCAFSEAVIALLLARGCDPENTDVYGMSPLHHACQSGDLERVSALLSRHRQINVDAQASNGFTPLHFACYQSDRCHGSDEAIIQLLLEHDASPLIRNTDGLTPLDLACRTGNDVAIAVLLELGIEPDKDSQEMIDQLRHMVRLPGQFCR</sequence>
<comment type="caution">
    <text evidence="3">The sequence shown here is derived from an EMBL/GenBank/DDBJ whole genome shotgun (WGS) entry which is preliminary data.</text>
</comment>
<dbReference type="AlphaFoldDB" id="A0A2H9T9Q6"/>
<accession>A0A2H9T9Q6</accession>
<gene>
    <name evidence="3" type="primary">ankX</name>
    <name evidence="3" type="ORF">CI610_01015</name>
</gene>
<dbReference type="InterPro" id="IPR002110">
    <property type="entry name" value="Ankyrin_rpt"/>
</dbReference>
<dbReference type="SMART" id="SM00248">
    <property type="entry name" value="ANK"/>
    <property type="match status" value="14"/>
</dbReference>
<dbReference type="PANTHER" id="PTHR24198">
    <property type="entry name" value="ANKYRIN REPEAT AND PROTEIN KINASE DOMAIN-CONTAINING PROTEIN"/>
    <property type="match status" value="1"/>
</dbReference>
<evidence type="ECO:0000256" key="1">
    <source>
        <dbReference type="ARBA" id="ARBA00022737"/>
    </source>
</evidence>
<dbReference type="EMBL" id="NSIT01000037">
    <property type="protein sequence ID" value="PJE79991.1"/>
    <property type="molecule type" value="Genomic_DNA"/>
</dbReference>
<dbReference type="Pfam" id="PF12796">
    <property type="entry name" value="Ank_2"/>
    <property type="match status" value="4"/>
</dbReference>
<evidence type="ECO:0000256" key="2">
    <source>
        <dbReference type="ARBA" id="ARBA00023043"/>
    </source>
</evidence>
<proteinExistence type="predicted"/>
<dbReference type="EC" id="2.7.1.-" evidence="3"/>
<dbReference type="GO" id="GO:0016740">
    <property type="term" value="F:transferase activity"/>
    <property type="evidence" value="ECO:0007669"/>
    <property type="project" value="UniProtKB-KW"/>
</dbReference>
<keyword evidence="2" id="KW-0040">ANK repeat</keyword>
<dbReference type="Gene3D" id="1.25.40.20">
    <property type="entry name" value="Ankyrin repeat-containing domain"/>
    <property type="match status" value="4"/>
</dbReference>
<protein>
    <submittedName>
        <fullName evidence="3">Phosphocholine transferase AnkX</fullName>
        <ecNumber evidence="3">2.7.1.-</ecNumber>
    </submittedName>
</protein>
<dbReference type="PROSITE" id="PS50297">
    <property type="entry name" value="ANK_REP_REGION"/>
    <property type="match status" value="8"/>
</dbReference>
<keyword evidence="3" id="KW-0808">Transferase</keyword>
<reference evidence="3" key="1">
    <citation type="journal article" date="2017" name="Appl. Environ. Microbiol.">
        <title>Molecular characterization of an Endozoicomonas-like organism causing infection in king scallop Pecten maximus L.</title>
        <authorList>
            <person name="Cano I."/>
            <person name="van Aerle R."/>
            <person name="Ross S."/>
            <person name="Verner-Jeffreys D.W."/>
            <person name="Paley R.K."/>
            <person name="Rimmer G."/>
            <person name="Ryder D."/>
            <person name="Hooper P."/>
            <person name="Stone D."/>
            <person name="Feist S.W."/>
        </authorList>
    </citation>
    <scope>NUCLEOTIDE SEQUENCE</scope>
</reference>
<keyword evidence="1" id="KW-0677">Repeat</keyword>
<evidence type="ECO:0000313" key="3">
    <source>
        <dbReference type="EMBL" id="PJE79991.1"/>
    </source>
</evidence>